<dbReference type="Gene3D" id="1.20.120.530">
    <property type="entry name" value="GntR ligand-binding domain-like"/>
    <property type="match status" value="1"/>
</dbReference>
<keyword evidence="3" id="KW-0804">Transcription</keyword>
<organism evidence="5 6">
    <name type="scientific">Noviherbaspirillum humi</name>
    <dbReference type="NCBI Taxonomy" id="1688639"/>
    <lineage>
        <taxon>Bacteria</taxon>
        <taxon>Pseudomonadati</taxon>
        <taxon>Pseudomonadota</taxon>
        <taxon>Betaproteobacteria</taxon>
        <taxon>Burkholderiales</taxon>
        <taxon>Oxalobacteraceae</taxon>
        <taxon>Noviherbaspirillum</taxon>
    </lineage>
</organism>
<reference evidence="5 6" key="1">
    <citation type="submission" date="2017-06" db="EMBL/GenBank/DDBJ databases">
        <authorList>
            <person name="Kim H.J."/>
            <person name="Triplett B.A."/>
        </authorList>
    </citation>
    <scope>NUCLEOTIDE SEQUENCE [LARGE SCALE GENOMIC DNA]</scope>
    <source>
        <strain evidence="5 6">U15</strain>
    </source>
</reference>
<dbReference type="SMART" id="SM00345">
    <property type="entry name" value="HTH_GNTR"/>
    <property type="match status" value="1"/>
</dbReference>
<evidence type="ECO:0000256" key="2">
    <source>
        <dbReference type="ARBA" id="ARBA00023125"/>
    </source>
</evidence>
<keyword evidence="6" id="KW-1185">Reference proteome</keyword>
<accession>A0A239LWA2</accession>
<dbReference type="PROSITE" id="PS50949">
    <property type="entry name" value="HTH_GNTR"/>
    <property type="match status" value="1"/>
</dbReference>
<gene>
    <name evidence="5" type="ORF">SAMN06265795_12729</name>
</gene>
<dbReference type="AlphaFoldDB" id="A0A239LWA2"/>
<proteinExistence type="predicted"/>
<dbReference type="EMBL" id="FZOT01000027">
    <property type="protein sequence ID" value="SNT34806.1"/>
    <property type="molecule type" value="Genomic_DNA"/>
</dbReference>
<dbReference type="Pfam" id="PF00392">
    <property type="entry name" value="GntR"/>
    <property type="match status" value="1"/>
</dbReference>
<dbReference type="InterPro" id="IPR008920">
    <property type="entry name" value="TF_FadR/GntR_C"/>
</dbReference>
<dbReference type="Proteomes" id="UP000198284">
    <property type="component" value="Unassembled WGS sequence"/>
</dbReference>
<dbReference type="InterPro" id="IPR011711">
    <property type="entry name" value="GntR_C"/>
</dbReference>
<dbReference type="InterPro" id="IPR000524">
    <property type="entry name" value="Tscrpt_reg_HTH_GntR"/>
</dbReference>
<dbReference type="PANTHER" id="PTHR43537">
    <property type="entry name" value="TRANSCRIPTIONAL REGULATOR, GNTR FAMILY"/>
    <property type="match status" value="1"/>
</dbReference>
<evidence type="ECO:0000313" key="6">
    <source>
        <dbReference type="Proteomes" id="UP000198284"/>
    </source>
</evidence>
<dbReference type="OrthoDB" id="8851860at2"/>
<keyword evidence="1" id="KW-0805">Transcription regulation</keyword>
<evidence type="ECO:0000256" key="1">
    <source>
        <dbReference type="ARBA" id="ARBA00023015"/>
    </source>
</evidence>
<dbReference type="InterPro" id="IPR036388">
    <property type="entry name" value="WH-like_DNA-bd_sf"/>
</dbReference>
<dbReference type="GO" id="GO:0003700">
    <property type="term" value="F:DNA-binding transcription factor activity"/>
    <property type="evidence" value="ECO:0007669"/>
    <property type="project" value="InterPro"/>
</dbReference>
<evidence type="ECO:0000259" key="4">
    <source>
        <dbReference type="PROSITE" id="PS50949"/>
    </source>
</evidence>
<name>A0A239LWA2_9BURK</name>
<dbReference type="GO" id="GO:0003677">
    <property type="term" value="F:DNA binding"/>
    <property type="evidence" value="ECO:0007669"/>
    <property type="project" value="UniProtKB-KW"/>
</dbReference>
<evidence type="ECO:0000256" key="3">
    <source>
        <dbReference type="ARBA" id="ARBA00023163"/>
    </source>
</evidence>
<dbReference type="PANTHER" id="PTHR43537:SF45">
    <property type="entry name" value="GNTR FAMILY REGULATORY PROTEIN"/>
    <property type="match status" value="1"/>
</dbReference>
<dbReference type="SUPFAM" id="SSF48008">
    <property type="entry name" value="GntR ligand-binding domain-like"/>
    <property type="match status" value="1"/>
</dbReference>
<dbReference type="Gene3D" id="1.10.10.10">
    <property type="entry name" value="Winged helix-like DNA-binding domain superfamily/Winged helix DNA-binding domain"/>
    <property type="match status" value="1"/>
</dbReference>
<dbReference type="SMART" id="SM00895">
    <property type="entry name" value="FCD"/>
    <property type="match status" value="1"/>
</dbReference>
<dbReference type="Pfam" id="PF07729">
    <property type="entry name" value="FCD"/>
    <property type="match status" value="1"/>
</dbReference>
<protein>
    <submittedName>
        <fullName evidence="5">Transcriptional regulator, GntR family</fullName>
    </submittedName>
</protein>
<dbReference type="RefSeq" id="WP_089401675.1">
    <property type="nucleotide sequence ID" value="NZ_FZOT01000027.1"/>
</dbReference>
<keyword evidence="2" id="KW-0238">DNA-binding</keyword>
<sequence>MNAPFESAVPFKLERSRLVAAQVYDHLRDMIISLAIKPGAVLDRQELAAYFKVSLTPIRDALLKLEEEHLVAIFPQHATRVTAIDVQSAHQAHFLRQAVELELVHALAQQPQLGLAEELRGLIARQKAAADGADFDRFVAMDHAFHRRLYNAGGVDDLFDLVRHRSGNLDRLRRLHVPIPGKTQSILGDHAAIVQAIAEGDPAAAQQALRRHLSGTLADVARIRERYPEYLSD</sequence>
<dbReference type="InterPro" id="IPR036390">
    <property type="entry name" value="WH_DNA-bd_sf"/>
</dbReference>
<feature type="domain" description="HTH gntR-type" evidence="4">
    <location>
        <begin position="17"/>
        <end position="84"/>
    </location>
</feature>
<evidence type="ECO:0000313" key="5">
    <source>
        <dbReference type="EMBL" id="SNT34806.1"/>
    </source>
</evidence>
<dbReference type="SUPFAM" id="SSF46785">
    <property type="entry name" value="Winged helix' DNA-binding domain"/>
    <property type="match status" value="1"/>
</dbReference>